<keyword evidence="4" id="KW-0456">Lyase</keyword>
<evidence type="ECO:0000259" key="6">
    <source>
        <dbReference type="Pfam" id="PF01212"/>
    </source>
</evidence>
<dbReference type="Gene3D" id="3.90.1150.10">
    <property type="entry name" value="Aspartate Aminotransferase, domain 1"/>
    <property type="match status" value="1"/>
</dbReference>
<keyword evidence="8" id="KW-1185">Reference proteome</keyword>
<evidence type="ECO:0000313" key="8">
    <source>
        <dbReference type="Proteomes" id="UP000245368"/>
    </source>
</evidence>
<dbReference type="GO" id="GO:0005829">
    <property type="term" value="C:cytosol"/>
    <property type="evidence" value="ECO:0007669"/>
    <property type="project" value="TreeGrafter"/>
</dbReference>
<dbReference type="FunFam" id="3.40.640.10:FF:000030">
    <property type="entry name" value="Low-specificity L-threonine aldolase"/>
    <property type="match status" value="1"/>
</dbReference>
<feature type="modified residue" description="N6-(pyridoxal phosphate)lysine" evidence="5">
    <location>
        <position position="216"/>
    </location>
</feature>
<keyword evidence="3" id="KW-0663">Pyridoxal phosphate</keyword>
<reference evidence="7 8" key="1">
    <citation type="submission" date="2018-05" db="EMBL/GenBank/DDBJ databases">
        <title>Complete Genome Sequence of Deinococcus sp. strain 17bor-2.</title>
        <authorList>
            <person name="Srinivasan S."/>
        </authorList>
    </citation>
    <scope>NUCLEOTIDE SEQUENCE [LARGE SCALE GENOMIC DNA]</scope>
    <source>
        <strain evidence="7 8">17bor-2</strain>
    </source>
</reference>
<dbReference type="Gene3D" id="3.40.640.10">
    <property type="entry name" value="Type I PLP-dependent aspartate aminotransferase-like (Major domain)"/>
    <property type="match status" value="1"/>
</dbReference>
<dbReference type="InterPro" id="IPR015422">
    <property type="entry name" value="PyrdxlP-dep_Trfase_small"/>
</dbReference>
<evidence type="ECO:0000256" key="4">
    <source>
        <dbReference type="ARBA" id="ARBA00023239"/>
    </source>
</evidence>
<dbReference type="InterPro" id="IPR015424">
    <property type="entry name" value="PyrdxlP-dep_Trfase"/>
</dbReference>
<dbReference type="PANTHER" id="PTHR48097:SF9">
    <property type="entry name" value="L-THREONINE ALDOLASE"/>
    <property type="match status" value="1"/>
</dbReference>
<organism evidence="7 8">
    <name type="scientific">Deinococcus irradiatisoli</name>
    <dbReference type="NCBI Taxonomy" id="2202254"/>
    <lineage>
        <taxon>Bacteria</taxon>
        <taxon>Thermotogati</taxon>
        <taxon>Deinococcota</taxon>
        <taxon>Deinococci</taxon>
        <taxon>Deinococcales</taxon>
        <taxon>Deinococcaceae</taxon>
        <taxon>Deinococcus</taxon>
    </lineage>
</organism>
<dbReference type="PIRSF" id="PIRSF017617">
    <property type="entry name" value="Thr_aldolase"/>
    <property type="match status" value="1"/>
</dbReference>
<dbReference type="PANTHER" id="PTHR48097">
    <property type="entry name" value="L-THREONINE ALDOLASE-RELATED"/>
    <property type="match status" value="1"/>
</dbReference>
<dbReference type="GO" id="GO:0008732">
    <property type="term" value="F:L-allo-threonine aldolase activity"/>
    <property type="evidence" value="ECO:0007669"/>
    <property type="project" value="TreeGrafter"/>
</dbReference>
<dbReference type="GO" id="GO:0006567">
    <property type="term" value="P:L-threonine catabolic process"/>
    <property type="evidence" value="ECO:0007669"/>
    <property type="project" value="TreeGrafter"/>
</dbReference>
<dbReference type="OrthoDB" id="9774495at2"/>
<name>A0A2Z3JF92_9DEIO</name>
<feature type="domain" description="Aromatic amino acid beta-eliminating lyase/threonine aldolase" evidence="6">
    <location>
        <begin position="21"/>
        <end position="301"/>
    </location>
</feature>
<dbReference type="InterPro" id="IPR023603">
    <property type="entry name" value="Low_specificity_L-TA-like"/>
</dbReference>
<dbReference type="Proteomes" id="UP000245368">
    <property type="component" value="Chromosome"/>
</dbReference>
<dbReference type="InterPro" id="IPR015421">
    <property type="entry name" value="PyrdxlP-dep_Trfase_major"/>
</dbReference>
<evidence type="ECO:0000313" key="7">
    <source>
        <dbReference type="EMBL" id="AWN23702.1"/>
    </source>
</evidence>
<comment type="cofactor">
    <cofactor evidence="1">
        <name>pyridoxal 5'-phosphate</name>
        <dbReference type="ChEBI" id="CHEBI:597326"/>
    </cofactor>
</comment>
<dbReference type="KEGG" id="dez:DKM44_11065"/>
<gene>
    <name evidence="7" type="ORF">DKM44_11065</name>
</gene>
<proteinExistence type="inferred from homology"/>
<dbReference type="SUPFAM" id="SSF53383">
    <property type="entry name" value="PLP-dependent transferases"/>
    <property type="match status" value="1"/>
</dbReference>
<dbReference type="NCBIfam" id="NF041359">
    <property type="entry name" value="GntG_guanitoxin"/>
    <property type="match status" value="1"/>
</dbReference>
<dbReference type="EMBL" id="CP029494">
    <property type="protein sequence ID" value="AWN23702.1"/>
    <property type="molecule type" value="Genomic_DNA"/>
</dbReference>
<dbReference type="Pfam" id="PF01212">
    <property type="entry name" value="Beta_elim_lyase"/>
    <property type="match status" value="1"/>
</dbReference>
<sequence length="350" mass="37217">MTAQSAPAVQPVQPVPSNRIDLRSDTVTVPTPEMRLAMAEAVVGDDVYGEDPTVNTLQQTVAELLGKEAALFMPSGSMTNQVAIAMHTSRGQEVICAEGSHIYEWELGMMAAFSGVVPRFVPAPLGIPDPQQVRRAVRRSIHQSPTGLISLENTHNKMGGTVIPLDVMHAIRAVADEEGLPLHLDGARMANAAAALGVSLKEVAAPFHSVSLCLSKGLGAPVGSVLAGSKADLVRAHRYRKMLGGGMRQAGVLAAAGLLALRDGPARLKADHVRARRLAETLVEAGYDVNLDAVQTNIVYATIPGAQQKVSAWAEQGLLASALDVDSVRFVLHYQIDDEMLERALRVLRA</sequence>
<dbReference type="InterPro" id="IPR001597">
    <property type="entry name" value="ArAA_b-elim_lyase/Thr_aldolase"/>
</dbReference>
<dbReference type="GO" id="GO:0006545">
    <property type="term" value="P:glycine biosynthetic process"/>
    <property type="evidence" value="ECO:0007669"/>
    <property type="project" value="TreeGrafter"/>
</dbReference>
<protein>
    <submittedName>
        <fullName evidence="7">Threonine aldolase</fullName>
    </submittedName>
</protein>
<evidence type="ECO:0000256" key="2">
    <source>
        <dbReference type="ARBA" id="ARBA00006966"/>
    </source>
</evidence>
<comment type="similarity">
    <text evidence="2">Belongs to the threonine aldolase family.</text>
</comment>
<evidence type="ECO:0000256" key="1">
    <source>
        <dbReference type="ARBA" id="ARBA00001933"/>
    </source>
</evidence>
<evidence type="ECO:0000256" key="5">
    <source>
        <dbReference type="PIRSR" id="PIRSR017617-1"/>
    </source>
</evidence>
<accession>A0A2Z3JF92</accession>
<evidence type="ECO:0000256" key="3">
    <source>
        <dbReference type="ARBA" id="ARBA00022898"/>
    </source>
</evidence>
<dbReference type="RefSeq" id="WP_109827430.1">
    <property type="nucleotide sequence ID" value="NZ_CP029494.1"/>
</dbReference>
<dbReference type="AlphaFoldDB" id="A0A2Z3JF92"/>